<sequence>MRLTPVHTRSADTREPPPIPTSPTDWLYEDEEDTALQGHSSNNTLGVDEKQSALCKHMFGTCVAMDNKTITLAIPMSLEREEELDIAEGIPAPGEIPFKTTPVT</sequence>
<feature type="region of interest" description="Disordered" evidence="1">
    <location>
        <begin position="1"/>
        <end position="26"/>
    </location>
</feature>
<dbReference type="AlphaFoldDB" id="A0A8H3U5C5"/>
<accession>A0A8H3U5C5</accession>
<dbReference type="EMBL" id="WNWR01001379">
    <property type="protein sequence ID" value="KAE9963478.1"/>
    <property type="molecule type" value="Genomic_DNA"/>
</dbReference>
<proteinExistence type="predicted"/>
<evidence type="ECO:0000313" key="3">
    <source>
        <dbReference type="Proteomes" id="UP000490939"/>
    </source>
</evidence>
<keyword evidence="3" id="KW-1185">Reference proteome</keyword>
<name>A0A8H3U5C5_VENIN</name>
<comment type="caution">
    <text evidence="2">The sequence shown here is derived from an EMBL/GenBank/DDBJ whole genome shotgun (WGS) entry which is preliminary data.</text>
</comment>
<evidence type="ECO:0000256" key="1">
    <source>
        <dbReference type="SAM" id="MobiDB-lite"/>
    </source>
</evidence>
<protein>
    <submittedName>
        <fullName evidence="2">Uncharacterized protein</fullName>
    </submittedName>
</protein>
<reference evidence="2 3" key="1">
    <citation type="submission" date="2019-07" db="EMBL/GenBank/DDBJ databases">
        <title>Venturia inaequalis Genome Resource.</title>
        <authorList>
            <person name="Lichtner F.J."/>
        </authorList>
    </citation>
    <scope>NUCLEOTIDE SEQUENCE [LARGE SCALE GENOMIC DNA]</scope>
    <source>
        <strain evidence="2 3">DMI_063113</strain>
    </source>
</reference>
<dbReference type="Proteomes" id="UP000490939">
    <property type="component" value="Unassembled WGS sequence"/>
</dbReference>
<evidence type="ECO:0000313" key="2">
    <source>
        <dbReference type="EMBL" id="KAE9963478.1"/>
    </source>
</evidence>
<organism evidence="2 3">
    <name type="scientific">Venturia inaequalis</name>
    <name type="common">Apple scab fungus</name>
    <dbReference type="NCBI Taxonomy" id="5025"/>
    <lineage>
        <taxon>Eukaryota</taxon>
        <taxon>Fungi</taxon>
        <taxon>Dikarya</taxon>
        <taxon>Ascomycota</taxon>
        <taxon>Pezizomycotina</taxon>
        <taxon>Dothideomycetes</taxon>
        <taxon>Pleosporomycetidae</taxon>
        <taxon>Venturiales</taxon>
        <taxon>Venturiaceae</taxon>
        <taxon>Venturia</taxon>
    </lineage>
</organism>
<gene>
    <name evidence="2" type="ORF">EG327_001426</name>
</gene>